<organism evidence="1 2">
    <name type="scientific">Brassica rapa subsp. trilocularis</name>
    <dbReference type="NCBI Taxonomy" id="1813537"/>
    <lineage>
        <taxon>Eukaryota</taxon>
        <taxon>Viridiplantae</taxon>
        <taxon>Streptophyta</taxon>
        <taxon>Embryophyta</taxon>
        <taxon>Tracheophyta</taxon>
        <taxon>Spermatophyta</taxon>
        <taxon>Magnoliopsida</taxon>
        <taxon>eudicotyledons</taxon>
        <taxon>Gunneridae</taxon>
        <taxon>Pentapetalae</taxon>
        <taxon>rosids</taxon>
        <taxon>malvids</taxon>
        <taxon>Brassicales</taxon>
        <taxon>Brassicaceae</taxon>
        <taxon>Brassiceae</taxon>
        <taxon>Brassica</taxon>
    </lineage>
</organism>
<gene>
    <name evidence="1" type="primary">A09p071210.1_BraROA</name>
    <name evidence="1" type="ORF">IGI04_038281</name>
</gene>
<protein>
    <submittedName>
        <fullName evidence="1">Uncharacterized protein</fullName>
    </submittedName>
</protein>
<reference evidence="1 2" key="1">
    <citation type="submission" date="2021-03" db="EMBL/GenBank/DDBJ databases">
        <authorList>
            <person name="King G.J."/>
            <person name="Bancroft I."/>
            <person name="Baten A."/>
            <person name="Bloomfield J."/>
            <person name="Borpatragohain P."/>
            <person name="He Z."/>
            <person name="Irish N."/>
            <person name="Irwin J."/>
            <person name="Liu K."/>
            <person name="Mauleon R.P."/>
            <person name="Moore J."/>
            <person name="Morris R."/>
            <person name="Ostergaard L."/>
            <person name="Wang B."/>
            <person name="Wells R."/>
        </authorList>
    </citation>
    <scope>NUCLEOTIDE SEQUENCE [LARGE SCALE GENOMIC DNA]</scope>
    <source>
        <strain evidence="1">R-o-18</strain>
        <tissue evidence="1">Leaf</tissue>
    </source>
</reference>
<dbReference type="Proteomes" id="UP000823674">
    <property type="component" value="Chromosome A09"/>
</dbReference>
<sequence>MECVVQGIIETQRERLRVHELTLKSLPNLGVVPSEVRLLCDLDQPEPTWFSQLLCIYSCFYLLIKNLDHRTVNHVGGAMRALDEAVPVTPGMQIVGVTAPGTPESYSEVAAAAASSFCEVFCSACALVETVYIYGSCADSFCGCCISYVGWRCYYIVRS</sequence>
<dbReference type="EMBL" id="JADBGQ010000008">
    <property type="protein sequence ID" value="KAG5386811.1"/>
    <property type="molecule type" value="Genomic_DNA"/>
</dbReference>
<keyword evidence="2" id="KW-1185">Reference proteome</keyword>
<name>A0ABQ7LNP1_BRACM</name>
<accession>A0ABQ7LNP1</accession>
<comment type="caution">
    <text evidence="1">The sequence shown here is derived from an EMBL/GenBank/DDBJ whole genome shotgun (WGS) entry which is preliminary data.</text>
</comment>
<proteinExistence type="predicted"/>
<evidence type="ECO:0000313" key="1">
    <source>
        <dbReference type="EMBL" id="KAG5386811.1"/>
    </source>
</evidence>
<evidence type="ECO:0000313" key="2">
    <source>
        <dbReference type="Proteomes" id="UP000823674"/>
    </source>
</evidence>